<name>A0A2G2YEV1_CAPAN</name>
<dbReference type="SUPFAM" id="SSF50249">
    <property type="entry name" value="Nucleic acid-binding proteins"/>
    <property type="match status" value="1"/>
</dbReference>
<reference evidence="1 2" key="1">
    <citation type="journal article" date="2014" name="Nat. Genet.">
        <title>Genome sequence of the hot pepper provides insights into the evolution of pungency in Capsicum species.</title>
        <authorList>
            <person name="Kim S."/>
            <person name="Park M."/>
            <person name="Yeom S.I."/>
            <person name="Kim Y.M."/>
            <person name="Lee J.M."/>
            <person name="Lee H.A."/>
            <person name="Seo E."/>
            <person name="Choi J."/>
            <person name="Cheong K."/>
            <person name="Kim K.T."/>
            <person name="Jung K."/>
            <person name="Lee G.W."/>
            <person name="Oh S.K."/>
            <person name="Bae C."/>
            <person name="Kim S.B."/>
            <person name="Lee H.Y."/>
            <person name="Kim S.Y."/>
            <person name="Kim M.S."/>
            <person name="Kang B.C."/>
            <person name="Jo Y.D."/>
            <person name="Yang H.B."/>
            <person name="Jeong H.J."/>
            <person name="Kang W.H."/>
            <person name="Kwon J.K."/>
            <person name="Shin C."/>
            <person name="Lim J.Y."/>
            <person name="Park J.H."/>
            <person name="Huh J.H."/>
            <person name="Kim J.S."/>
            <person name="Kim B.D."/>
            <person name="Cohen O."/>
            <person name="Paran I."/>
            <person name="Suh M.C."/>
            <person name="Lee S.B."/>
            <person name="Kim Y.K."/>
            <person name="Shin Y."/>
            <person name="Noh S.J."/>
            <person name="Park J."/>
            <person name="Seo Y.S."/>
            <person name="Kwon S.Y."/>
            <person name="Kim H.A."/>
            <person name="Park J.M."/>
            <person name="Kim H.J."/>
            <person name="Choi S.B."/>
            <person name="Bosland P.W."/>
            <person name="Reeves G."/>
            <person name="Jo S.H."/>
            <person name="Lee B.W."/>
            <person name="Cho H.T."/>
            <person name="Choi H.S."/>
            <person name="Lee M.S."/>
            <person name="Yu Y."/>
            <person name="Do Choi Y."/>
            <person name="Park B.S."/>
            <person name="van Deynze A."/>
            <person name="Ashrafi H."/>
            <person name="Hill T."/>
            <person name="Kim W.T."/>
            <person name="Pai H.S."/>
            <person name="Ahn H.K."/>
            <person name="Yeam I."/>
            <person name="Giovannoni J.J."/>
            <person name="Rose J.K."/>
            <person name="Sorensen I."/>
            <person name="Lee S.J."/>
            <person name="Kim R.W."/>
            <person name="Choi I.Y."/>
            <person name="Choi B.S."/>
            <person name="Lim J.S."/>
            <person name="Lee Y.H."/>
            <person name="Choi D."/>
        </authorList>
    </citation>
    <scope>NUCLEOTIDE SEQUENCE [LARGE SCALE GENOMIC DNA]</scope>
    <source>
        <strain evidence="2">cv. CM334</strain>
    </source>
</reference>
<proteinExistence type="predicted"/>
<comment type="caution">
    <text evidence="1">The sequence shown here is derived from an EMBL/GenBank/DDBJ whole genome shotgun (WGS) entry which is preliminary data.</text>
</comment>
<dbReference type="EMBL" id="AYRZ02000011">
    <property type="protein sequence ID" value="PHT68273.1"/>
    <property type="molecule type" value="Genomic_DNA"/>
</dbReference>
<dbReference type="InterPro" id="IPR012340">
    <property type="entry name" value="NA-bd_OB-fold"/>
</dbReference>
<dbReference type="STRING" id="4072.A0A2G2YEV1"/>
<organism evidence="1 2">
    <name type="scientific">Capsicum annuum</name>
    <name type="common">Capsicum pepper</name>
    <dbReference type="NCBI Taxonomy" id="4072"/>
    <lineage>
        <taxon>Eukaryota</taxon>
        <taxon>Viridiplantae</taxon>
        <taxon>Streptophyta</taxon>
        <taxon>Embryophyta</taxon>
        <taxon>Tracheophyta</taxon>
        <taxon>Spermatophyta</taxon>
        <taxon>Magnoliopsida</taxon>
        <taxon>eudicotyledons</taxon>
        <taxon>Gunneridae</taxon>
        <taxon>Pentapetalae</taxon>
        <taxon>asterids</taxon>
        <taxon>lamiids</taxon>
        <taxon>Solanales</taxon>
        <taxon>Solanaceae</taxon>
        <taxon>Solanoideae</taxon>
        <taxon>Capsiceae</taxon>
        <taxon>Capsicum</taxon>
    </lineage>
</organism>
<keyword evidence="2" id="KW-1185">Reference proteome</keyword>
<evidence type="ECO:0000313" key="1">
    <source>
        <dbReference type="EMBL" id="PHT68273.1"/>
    </source>
</evidence>
<gene>
    <name evidence="1" type="ORF">T459_27760</name>
</gene>
<dbReference type="Proteomes" id="UP000222542">
    <property type="component" value="Unassembled WGS sequence"/>
</dbReference>
<evidence type="ECO:0000313" key="2">
    <source>
        <dbReference type="Proteomes" id="UP000222542"/>
    </source>
</evidence>
<sequence length="69" mass="7794">MKKTVVVSLWNDLATNVGQELLDMANKSPVVAIKSLKVGDFQGDYFFSCKNVYRPCTYHFNTELSISCK</sequence>
<reference evidence="1 2" key="2">
    <citation type="journal article" date="2017" name="Genome Biol.">
        <title>New reference genome sequences of hot pepper reveal the massive evolution of plant disease-resistance genes by retroduplication.</title>
        <authorList>
            <person name="Kim S."/>
            <person name="Park J."/>
            <person name="Yeom S.I."/>
            <person name="Kim Y.M."/>
            <person name="Seo E."/>
            <person name="Kim K.T."/>
            <person name="Kim M.S."/>
            <person name="Lee J.M."/>
            <person name="Cheong K."/>
            <person name="Shin H.S."/>
            <person name="Kim S.B."/>
            <person name="Han K."/>
            <person name="Lee J."/>
            <person name="Park M."/>
            <person name="Lee H.A."/>
            <person name="Lee H.Y."/>
            <person name="Lee Y."/>
            <person name="Oh S."/>
            <person name="Lee J.H."/>
            <person name="Choi E."/>
            <person name="Choi E."/>
            <person name="Lee S.E."/>
            <person name="Jeon J."/>
            <person name="Kim H."/>
            <person name="Choi G."/>
            <person name="Song H."/>
            <person name="Lee J."/>
            <person name="Lee S.C."/>
            <person name="Kwon J.K."/>
            <person name="Lee H.Y."/>
            <person name="Koo N."/>
            <person name="Hong Y."/>
            <person name="Kim R.W."/>
            <person name="Kang W.H."/>
            <person name="Huh J.H."/>
            <person name="Kang B.C."/>
            <person name="Yang T.J."/>
            <person name="Lee Y.H."/>
            <person name="Bennetzen J.L."/>
            <person name="Choi D."/>
        </authorList>
    </citation>
    <scope>NUCLEOTIDE SEQUENCE [LARGE SCALE GENOMIC DNA]</scope>
    <source>
        <strain evidence="2">cv. CM334</strain>
    </source>
</reference>
<dbReference type="AlphaFoldDB" id="A0A2G2YEV1"/>
<protein>
    <submittedName>
        <fullName evidence="1">Uncharacterized protein</fullName>
    </submittedName>
</protein>
<accession>A0A2G2YEV1</accession>
<dbReference type="Gramene" id="PHT68273">
    <property type="protein sequence ID" value="PHT68273"/>
    <property type="gene ID" value="T459_27760"/>
</dbReference>
<dbReference type="Gene3D" id="2.40.50.140">
    <property type="entry name" value="Nucleic acid-binding proteins"/>
    <property type="match status" value="1"/>
</dbReference>